<proteinExistence type="inferred from homology"/>
<reference evidence="7 8" key="1">
    <citation type="submission" date="2019-06" db="EMBL/GenBank/DDBJ databases">
        <title>Whole genome shotgun sequence of Streptomyces cacaoi subsp. cacaoi NBRC 12748.</title>
        <authorList>
            <person name="Hosoyama A."/>
            <person name="Uohara A."/>
            <person name="Ohji S."/>
            <person name="Ichikawa N."/>
        </authorList>
    </citation>
    <scope>NUCLEOTIDE SEQUENCE [LARGE SCALE GENOMIC DNA]</scope>
    <source>
        <strain evidence="7 8">NBRC 12748</strain>
    </source>
</reference>
<feature type="domain" description="Metallo-beta-lactamase" evidence="6">
    <location>
        <begin position="59"/>
        <end position="273"/>
    </location>
</feature>
<dbReference type="InterPro" id="IPR051013">
    <property type="entry name" value="MBL_superfamily_lactonases"/>
</dbReference>
<evidence type="ECO:0000256" key="2">
    <source>
        <dbReference type="ARBA" id="ARBA00022723"/>
    </source>
</evidence>
<accession>A0A4Y3QXQ3</accession>
<dbReference type="PANTHER" id="PTHR42978">
    <property type="entry name" value="QUORUM-QUENCHING LACTONASE YTNP-RELATED-RELATED"/>
    <property type="match status" value="1"/>
</dbReference>
<feature type="compositionally biased region" description="Basic and acidic residues" evidence="5">
    <location>
        <begin position="321"/>
        <end position="349"/>
    </location>
</feature>
<sequence>MNHLMLGDVSVTRIWEYFGPVDMRPEEFFPESTEGAWKDNSSWLSPHFVDPGSGIVQSAIQTWLLRSEGKTILVDTGVGNHKERPYAPVWSHLRTDFLANLARAGVAPEDVDIVVNTHLHIDHVGWNTRLDGREWLPTFPNATYLMPKADFDFWNPENGHAPRLGRGNQNVFEDSVAPVHRAGRTLLWEDSHRIDAHLRLDAAPGHTPGSSVLTLASGTDRAVFVGDLLHSPVQILEPDANSCFCEDPAGARATRRKLLGWAADHNALVVPAHLGGHGAAEVTRNGSGFAIKRWAPFAPYTEPAEPTEPAGPTEPIGPTENPRRAEHTRHSEHADSTRPTRHARQSERG</sequence>
<dbReference type="CDD" id="cd16277">
    <property type="entry name" value="metallo-hydrolase-like_MBL-fold"/>
    <property type="match status" value="1"/>
</dbReference>
<dbReference type="EMBL" id="BJMM01000007">
    <property type="protein sequence ID" value="GEB49373.1"/>
    <property type="molecule type" value="Genomic_DNA"/>
</dbReference>
<evidence type="ECO:0000256" key="4">
    <source>
        <dbReference type="ARBA" id="ARBA00022833"/>
    </source>
</evidence>
<dbReference type="PANTHER" id="PTHR42978:SF6">
    <property type="entry name" value="QUORUM-QUENCHING LACTONASE YTNP-RELATED"/>
    <property type="match status" value="1"/>
</dbReference>
<dbReference type="GO" id="GO:0046872">
    <property type="term" value="F:metal ion binding"/>
    <property type="evidence" value="ECO:0007669"/>
    <property type="project" value="UniProtKB-KW"/>
</dbReference>
<keyword evidence="2" id="KW-0479">Metal-binding</keyword>
<dbReference type="Proteomes" id="UP000319210">
    <property type="component" value="Unassembled WGS sequence"/>
</dbReference>
<dbReference type="InterPro" id="IPR036866">
    <property type="entry name" value="RibonucZ/Hydroxyglut_hydro"/>
</dbReference>
<keyword evidence="4" id="KW-0862">Zinc</keyword>
<dbReference type="RefSeq" id="WP_141275299.1">
    <property type="nucleotide sequence ID" value="NZ_BJMM01000007.1"/>
</dbReference>
<dbReference type="SMART" id="SM00849">
    <property type="entry name" value="Lactamase_B"/>
    <property type="match status" value="1"/>
</dbReference>
<dbReference type="InterPro" id="IPR001279">
    <property type="entry name" value="Metallo-B-lactamas"/>
</dbReference>
<name>A0A4Y3QXQ3_STRCI</name>
<evidence type="ECO:0000256" key="1">
    <source>
        <dbReference type="ARBA" id="ARBA00007749"/>
    </source>
</evidence>
<keyword evidence="3 7" id="KW-0378">Hydrolase</keyword>
<evidence type="ECO:0000256" key="5">
    <source>
        <dbReference type="SAM" id="MobiDB-lite"/>
    </source>
</evidence>
<comment type="similarity">
    <text evidence="1">Belongs to the metallo-beta-lactamase superfamily.</text>
</comment>
<dbReference type="SUPFAM" id="SSF56281">
    <property type="entry name" value="Metallo-hydrolase/oxidoreductase"/>
    <property type="match status" value="1"/>
</dbReference>
<evidence type="ECO:0000313" key="7">
    <source>
        <dbReference type="EMBL" id="GEB49373.1"/>
    </source>
</evidence>
<organism evidence="7 8">
    <name type="scientific">Streptomyces cacaoi</name>
    <dbReference type="NCBI Taxonomy" id="1898"/>
    <lineage>
        <taxon>Bacteria</taxon>
        <taxon>Bacillati</taxon>
        <taxon>Actinomycetota</taxon>
        <taxon>Actinomycetes</taxon>
        <taxon>Kitasatosporales</taxon>
        <taxon>Streptomycetaceae</taxon>
        <taxon>Streptomyces</taxon>
    </lineage>
</organism>
<dbReference type="GO" id="GO:0016787">
    <property type="term" value="F:hydrolase activity"/>
    <property type="evidence" value="ECO:0007669"/>
    <property type="project" value="UniProtKB-KW"/>
</dbReference>
<evidence type="ECO:0000256" key="3">
    <source>
        <dbReference type="ARBA" id="ARBA00022801"/>
    </source>
</evidence>
<protein>
    <submittedName>
        <fullName evidence="7">MBL fold metallo-hydrolase</fullName>
    </submittedName>
</protein>
<dbReference type="AlphaFoldDB" id="A0A4Y3QXQ3"/>
<gene>
    <name evidence="7" type="ORF">SCA03_19240</name>
</gene>
<dbReference type="OrthoDB" id="5177904at2"/>
<comment type="caution">
    <text evidence="7">The sequence shown here is derived from an EMBL/GenBank/DDBJ whole genome shotgun (WGS) entry which is preliminary data.</text>
</comment>
<dbReference type="Gene3D" id="3.60.15.10">
    <property type="entry name" value="Ribonuclease Z/Hydroxyacylglutathione hydrolase-like"/>
    <property type="match status" value="1"/>
</dbReference>
<dbReference type="Pfam" id="PF00753">
    <property type="entry name" value="Lactamase_B"/>
    <property type="match status" value="1"/>
</dbReference>
<keyword evidence="8" id="KW-1185">Reference proteome</keyword>
<evidence type="ECO:0000313" key="8">
    <source>
        <dbReference type="Proteomes" id="UP000319210"/>
    </source>
</evidence>
<feature type="region of interest" description="Disordered" evidence="5">
    <location>
        <begin position="300"/>
        <end position="349"/>
    </location>
</feature>
<evidence type="ECO:0000259" key="6">
    <source>
        <dbReference type="SMART" id="SM00849"/>
    </source>
</evidence>
<feature type="compositionally biased region" description="Low complexity" evidence="5">
    <location>
        <begin position="300"/>
        <end position="320"/>
    </location>
</feature>